<accession>A0ABT3CWW3</accession>
<proteinExistence type="predicted"/>
<organism evidence="1 2">
    <name type="scientific">Reichenbachiella ulvae</name>
    <dbReference type="NCBI Taxonomy" id="2980104"/>
    <lineage>
        <taxon>Bacteria</taxon>
        <taxon>Pseudomonadati</taxon>
        <taxon>Bacteroidota</taxon>
        <taxon>Cytophagia</taxon>
        <taxon>Cytophagales</taxon>
        <taxon>Reichenbachiellaceae</taxon>
        <taxon>Reichenbachiella</taxon>
    </lineage>
</organism>
<evidence type="ECO:0000313" key="1">
    <source>
        <dbReference type="EMBL" id="MCV9387975.1"/>
    </source>
</evidence>
<comment type="caution">
    <text evidence="1">The sequence shown here is derived from an EMBL/GenBank/DDBJ whole genome shotgun (WGS) entry which is preliminary data.</text>
</comment>
<gene>
    <name evidence="1" type="ORF">N7U62_14930</name>
</gene>
<dbReference type="Proteomes" id="UP001300692">
    <property type="component" value="Unassembled WGS sequence"/>
</dbReference>
<name>A0ABT3CWW3_9BACT</name>
<dbReference type="EMBL" id="JAOYOD010000001">
    <property type="protein sequence ID" value="MCV9387975.1"/>
    <property type="molecule type" value="Genomic_DNA"/>
</dbReference>
<reference evidence="1 2" key="1">
    <citation type="submission" date="2022-10" db="EMBL/GenBank/DDBJ databases">
        <title>Comparative genomics and taxonomic characterization of three novel marine species of genus Reichenbachiella exhibiting antioxidant and polysaccharide degradation activities.</title>
        <authorList>
            <person name="Muhammad N."/>
            <person name="Lee Y.-J."/>
            <person name="Ko J."/>
            <person name="Kim S.-G."/>
        </authorList>
    </citation>
    <scope>NUCLEOTIDE SEQUENCE [LARGE SCALE GENOMIC DNA]</scope>
    <source>
        <strain evidence="1 2">ABR2-5</strain>
    </source>
</reference>
<keyword evidence="2" id="KW-1185">Reference proteome</keyword>
<protein>
    <submittedName>
        <fullName evidence="1">Uncharacterized protein</fullName>
    </submittedName>
</protein>
<evidence type="ECO:0000313" key="2">
    <source>
        <dbReference type="Proteomes" id="UP001300692"/>
    </source>
</evidence>
<sequence>MVLTLLSLFTLTQCNTGELDFEDIKLPNYEGRHYLPLGSTTFTASELLEDLEDDKLDIDTTQAGILTLVYRDTAEFSDLDEVIVIDDVSNDGLIESPQEVINSPVEVTLPLNQGLSFEYPISDGEELDSIIYRAGTISISFESDFDVPLDFEMVIDDITDINTGDTLRLSGSVGSNGSGSSSASLANHRTIATRNDLNQNIFTGTFNGTLYIEEGSSVFLTDEFRYRIDIEGVEFQTIYGYFGTKTFDIQSQQIEMDFFDQIEGDLNFGDPQISLLISNGFGVTMGLELSNISASNSNGESLALSGAITEELQFINAPDVNSVGSSRSSIIRINNENSNIADLLNLGPNLFDISVAAELNYTDRGSVVPEEDRNFVDINSTATTIMELEIPLDLQLTSLSRTIDYSLDDFDFDDADSLNLRLKTINRLPLNGDIDLQILDADSAVVHEIPNVSVFSSPVVPVGSKINEGAESVDYIKLYGEGLEAITTQPTIRLVINVNSYDADNDTFVKIYADYNLEVNLGIEATLNLELE</sequence>
<dbReference type="RefSeq" id="WP_264138797.1">
    <property type="nucleotide sequence ID" value="NZ_JAOYOD010000001.1"/>
</dbReference>